<evidence type="ECO:0000256" key="3">
    <source>
        <dbReference type="ARBA" id="ARBA00023274"/>
    </source>
</evidence>
<dbReference type="Gene3D" id="3.10.450.80">
    <property type="match status" value="1"/>
</dbReference>
<comment type="subunit">
    <text evidence="4">Part of the 50S ribosomal subunit.</text>
</comment>
<feature type="binding site" evidence="4">
    <location>
        <position position="29"/>
    </location>
    <ligand>
        <name>Zn(2+)</name>
        <dbReference type="ChEBI" id="CHEBI:29105"/>
    </ligand>
</feature>
<evidence type="ECO:0000313" key="5">
    <source>
        <dbReference type="EMBL" id="HIH16433.1"/>
    </source>
</evidence>
<dbReference type="InterPro" id="IPR000552">
    <property type="entry name" value="Ribosomal_eL44"/>
</dbReference>
<keyword evidence="4" id="KW-0862">Zinc</keyword>
<dbReference type="AlphaFoldDB" id="A0A7J4JF93"/>
<reference evidence="6" key="2">
    <citation type="submission" date="2021-03" db="EMBL/GenBank/DDBJ databases">
        <authorList>
            <person name="Jaffe A."/>
        </authorList>
    </citation>
    <scope>NUCLEOTIDE SEQUENCE</scope>
    <source>
        <strain evidence="6">RIFCSPLOWO2_01_FULL_58_19</strain>
    </source>
</reference>
<keyword evidence="3 4" id="KW-0687">Ribonucleoprotein</keyword>
<dbReference type="GO" id="GO:0005840">
    <property type="term" value="C:ribosome"/>
    <property type="evidence" value="ECO:0007669"/>
    <property type="project" value="UniProtKB-KW"/>
</dbReference>
<dbReference type="InterPro" id="IPR011332">
    <property type="entry name" value="Ribosomal_zn-bd"/>
</dbReference>
<proteinExistence type="inferred from homology"/>
<sequence>MESIEAVFSGFFVVCMNVPKEVKDYCPKCNAHTPHKLKLFKAGTARAMAWGVRQNVRKHKKGYGGKAEFTAIVKKQTKKPAFVAECSACGRKHYRVIPKRMKKVELQAA</sequence>
<evidence type="ECO:0000313" key="6">
    <source>
        <dbReference type="EMBL" id="MBS3063511.1"/>
    </source>
</evidence>
<feature type="binding site" evidence="4">
    <location>
        <position position="26"/>
    </location>
    <ligand>
        <name>Zn(2+)</name>
        <dbReference type="ChEBI" id="CHEBI:29105"/>
    </ligand>
</feature>
<gene>
    <name evidence="4" type="primary">rpl44e</name>
    <name evidence="5" type="ORF">HA252_03445</name>
    <name evidence="6" type="ORF">J4203_06645</name>
</gene>
<dbReference type="InterPro" id="IPR053708">
    <property type="entry name" value="Ribosomal_LSU_eL42"/>
</dbReference>
<evidence type="ECO:0000256" key="2">
    <source>
        <dbReference type="ARBA" id="ARBA00022980"/>
    </source>
</evidence>
<dbReference type="Proteomes" id="UP000564964">
    <property type="component" value="Unassembled WGS sequence"/>
</dbReference>
<dbReference type="Proteomes" id="UP000678237">
    <property type="component" value="Unassembled WGS sequence"/>
</dbReference>
<keyword evidence="4" id="KW-0479">Metal-binding</keyword>
<organism evidence="5 7">
    <name type="scientific">Candidatus Iainarchaeum sp</name>
    <dbReference type="NCBI Taxonomy" id="3101447"/>
    <lineage>
        <taxon>Archaea</taxon>
        <taxon>Candidatus Iainarchaeota</taxon>
        <taxon>Candidatus Iainarchaeia</taxon>
        <taxon>Candidatus Iainarchaeales</taxon>
        <taxon>Candidatus Iainarchaeaceae</taxon>
        <taxon>Candidatus Iainarchaeum</taxon>
    </lineage>
</organism>
<reference evidence="6" key="3">
    <citation type="submission" date="2021-05" db="EMBL/GenBank/DDBJ databases">
        <title>Protein family content uncovers lineage relationships and bacterial pathway maintenance mechanisms in DPANN archaea.</title>
        <authorList>
            <person name="Castelle C.J."/>
            <person name="Meheust R."/>
            <person name="Jaffe A.L."/>
            <person name="Seitz K."/>
            <person name="Gong X."/>
            <person name="Baker B.J."/>
            <person name="Banfield J.F."/>
        </authorList>
    </citation>
    <scope>NUCLEOTIDE SEQUENCE</scope>
    <source>
        <strain evidence="6">RIFCSPLOWO2_01_FULL_58_19</strain>
    </source>
</reference>
<name>A0A7J4JF93_9ARCH</name>
<comment type="cofactor">
    <cofactor evidence="4">
        <name>Zn(2+)</name>
        <dbReference type="ChEBI" id="CHEBI:29105"/>
    </cofactor>
    <text evidence="4">Binds 1 zinc ion per subunit.</text>
</comment>
<dbReference type="PANTHER" id="PTHR10369">
    <property type="entry name" value="60S RIBOSOMAL PROTEIN L36A/L44"/>
    <property type="match status" value="1"/>
</dbReference>
<evidence type="ECO:0000256" key="1">
    <source>
        <dbReference type="ARBA" id="ARBA00009364"/>
    </source>
</evidence>
<dbReference type="GO" id="GO:1990904">
    <property type="term" value="C:ribonucleoprotein complex"/>
    <property type="evidence" value="ECO:0007669"/>
    <property type="project" value="UniProtKB-KW"/>
</dbReference>
<comment type="function">
    <text evidence="4">Binds to the 23S rRNA.</text>
</comment>
<dbReference type="GO" id="GO:0006412">
    <property type="term" value="P:translation"/>
    <property type="evidence" value="ECO:0007669"/>
    <property type="project" value="UniProtKB-UniRule"/>
</dbReference>
<reference evidence="5" key="1">
    <citation type="journal article" date="2020" name="bioRxiv">
        <title>A rank-normalized archaeal taxonomy based on genome phylogeny resolves widespread incomplete and uneven classifications.</title>
        <authorList>
            <person name="Rinke C."/>
            <person name="Chuvochina M."/>
            <person name="Mussig A.J."/>
            <person name="Chaumeil P.-A."/>
            <person name="Waite D.W."/>
            <person name="Whitman W.B."/>
            <person name="Parks D.H."/>
            <person name="Hugenholtz P."/>
        </authorList>
    </citation>
    <scope>NUCLEOTIDE SEQUENCE</scope>
    <source>
        <strain evidence="5">UBA10219</strain>
    </source>
</reference>
<feature type="binding site" evidence="4">
    <location>
        <position position="86"/>
    </location>
    <ligand>
        <name>Zn(2+)</name>
        <dbReference type="ChEBI" id="CHEBI:29105"/>
    </ligand>
</feature>
<keyword evidence="4" id="KW-0699">rRNA-binding</keyword>
<evidence type="ECO:0000313" key="7">
    <source>
        <dbReference type="Proteomes" id="UP000564964"/>
    </source>
</evidence>
<keyword evidence="4" id="KW-0694">RNA-binding</keyword>
<dbReference type="HAMAP" id="MF_01476">
    <property type="entry name" value="Ribosomal_L44e"/>
    <property type="match status" value="1"/>
</dbReference>
<dbReference type="Pfam" id="PF00935">
    <property type="entry name" value="Ribosomal_L44"/>
    <property type="match status" value="1"/>
</dbReference>
<dbReference type="EMBL" id="JAGVWE010000005">
    <property type="protein sequence ID" value="MBS3063511.1"/>
    <property type="molecule type" value="Genomic_DNA"/>
</dbReference>
<feature type="binding site" evidence="4">
    <location>
        <position position="89"/>
    </location>
    <ligand>
        <name>Zn(2+)</name>
        <dbReference type="ChEBI" id="CHEBI:29105"/>
    </ligand>
</feature>
<keyword evidence="4" id="KW-0863">Zinc-finger</keyword>
<accession>A0A7J4JF93</accession>
<dbReference type="GO" id="GO:0003735">
    <property type="term" value="F:structural constituent of ribosome"/>
    <property type="evidence" value="ECO:0007669"/>
    <property type="project" value="InterPro"/>
</dbReference>
<comment type="similarity">
    <text evidence="1 4">Belongs to the eukaryotic ribosomal protein eL42 family.</text>
</comment>
<protein>
    <recommendedName>
        <fullName evidence="4">Large ribosomal subunit protein eL42</fullName>
    </recommendedName>
</protein>
<dbReference type="SUPFAM" id="SSF57829">
    <property type="entry name" value="Zn-binding ribosomal proteins"/>
    <property type="match status" value="1"/>
</dbReference>
<dbReference type="GO" id="GO:0008270">
    <property type="term" value="F:zinc ion binding"/>
    <property type="evidence" value="ECO:0007669"/>
    <property type="project" value="UniProtKB-UniRule"/>
</dbReference>
<feature type="zinc finger region" description="C4-type" evidence="4">
    <location>
        <begin position="26"/>
        <end position="89"/>
    </location>
</feature>
<dbReference type="GO" id="GO:0070180">
    <property type="term" value="F:large ribosomal subunit rRNA binding"/>
    <property type="evidence" value="ECO:0007669"/>
    <property type="project" value="UniProtKB-UniRule"/>
</dbReference>
<keyword evidence="2 4" id="KW-0689">Ribosomal protein</keyword>
<dbReference type="EMBL" id="DUGH01000083">
    <property type="protein sequence ID" value="HIH16433.1"/>
    <property type="molecule type" value="Genomic_DNA"/>
</dbReference>
<comment type="caution">
    <text evidence="5">The sequence shown here is derived from an EMBL/GenBank/DDBJ whole genome shotgun (WGS) entry which is preliminary data.</text>
</comment>
<evidence type="ECO:0000256" key="4">
    <source>
        <dbReference type="HAMAP-Rule" id="MF_01476"/>
    </source>
</evidence>